<dbReference type="RefSeq" id="WP_078350610.1">
    <property type="nucleotide sequence ID" value="NZ_MBTF01000036.1"/>
</dbReference>
<evidence type="ECO:0000259" key="1">
    <source>
        <dbReference type="Pfam" id="PF13569"/>
    </source>
</evidence>
<feature type="domain" description="DUF4132" evidence="1">
    <location>
        <begin position="466"/>
        <end position="645"/>
    </location>
</feature>
<dbReference type="Pfam" id="PF24879">
    <property type="entry name" value="DUF7737"/>
    <property type="match status" value="1"/>
</dbReference>
<proteinExistence type="predicted"/>
<sequence>MGIFDKILGVFQKEKKEPDSAEAHIDTSPGALANWEFSRVITNTRTELEKIHPNYFYDLKISACTEYTGNVVAWGDKKKIQFILYCVERIIRFKDKRNYNYRSDAYKDYMVQSAYLGQLFRTKLHIDAGALEQLVDAFTMRAGKNWGYHYQWPINPLLNQLSRLYGKDGLPAPMHTALYKLKQTIFQDTSHGFEKDKLKLMEKIDQLIFKASAAPEEVKPTLFLGKDPFSDYANPIIEGKPAADKQNWYKLITKAGKATGSKPSAKFLAESKELFTQLGTDKFKAVVNDWFLFVIALKEETTETTQIYGGQVYTYYNSTFLSSINVEAIKGFVWMCANFHDNATLNNLAKLAERSFRKIPGQGPAAAAVGNACLYALYRSKGLDGIGHLSRLKLRVKQASTQQLIEKYIAEAATAQGVSTHVIEDMAVDDLKLVNGSREWVLDDFTCKLTITGLGKSELSWFKAYGSQQKSVPAAVKDKYAEKLKKIKDTQKQTDQGTAAQRDRIDRMFRTGRSWSMGAFNQYYLEHGLISFLAKRIIWNFTTAGETISAMQLDGGWRTSAGEIVTPAEDVVVSLWHPALATLADVKAWRAYLMEHQIQQPLKQAFREVYLLTEAELNTRTYSNRMAAHVLKQHQFNMLAKVRGWKYALMGAFDNGMDNGTAEVNLPEYGLKAQYWVNEVNADDAFNTTGIWNYVTTDQVRFVNSTSGAVVELIEVPPLALSEVLRDVDLFVGVASVGNDPNWQDSGGLPALNTYWQSYSFGDLTEVAKTRKEILTGLLPRLKISKVAEIRDKFVVVKGKLRTYKIHIGSTNILMEPNDQYLCIVPDRSQKSQTENVFLPFEGDAGLSVIISKAFLLADDDKITDRTITSQINRK</sequence>
<evidence type="ECO:0000313" key="3">
    <source>
        <dbReference type="EMBL" id="OOQ57318.1"/>
    </source>
</evidence>
<feature type="domain" description="DUF7737" evidence="2">
    <location>
        <begin position="768"/>
        <end position="872"/>
    </location>
</feature>
<dbReference type="AlphaFoldDB" id="A0A1S9P9Q7"/>
<keyword evidence="4" id="KW-1185">Reference proteome</keyword>
<protein>
    <submittedName>
        <fullName evidence="3">Uncharacterized protein</fullName>
    </submittedName>
</protein>
<dbReference type="EMBL" id="MBTF01000036">
    <property type="protein sequence ID" value="OOQ57318.1"/>
    <property type="molecule type" value="Genomic_DNA"/>
</dbReference>
<organism evidence="3 4">
    <name type="scientific">Mucilaginibacter pedocola</name>
    <dbReference type="NCBI Taxonomy" id="1792845"/>
    <lineage>
        <taxon>Bacteria</taxon>
        <taxon>Pseudomonadati</taxon>
        <taxon>Bacteroidota</taxon>
        <taxon>Sphingobacteriia</taxon>
        <taxon>Sphingobacteriales</taxon>
        <taxon>Sphingobacteriaceae</taxon>
        <taxon>Mucilaginibacter</taxon>
    </lineage>
</organism>
<dbReference type="STRING" id="1792845.BC343_14485"/>
<dbReference type="Pfam" id="PF13569">
    <property type="entry name" value="DUF4132"/>
    <property type="match status" value="1"/>
</dbReference>
<dbReference type="InterPro" id="IPR025406">
    <property type="entry name" value="DUF4132"/>
</dbReference>
<accession>A0A1S9P9Q7</accession>
<evidence type="ECO:0000259" key="2">
    <source>
        <dbReference type="Pfam" id="PF24879"/>
    </source>
</evidence>
<evidence type="ECO:0000313" key="4">
    <source>
        <dbReference type="Proteomes" id="UP000189739"/>
    </source>
</evidence>
<dbReference type="OrthoDB" id="9763697at2"/>
<name>A0A1S9P9Q7_9SPHI</name>
<dbReference type="InterPro" id="IPR056639">
    <property type="entry name" value="DUF7737"/>
</dbReference>
<dbReference type="Proteomes" id="UP000189739">
    <property type="component" value="Unassembled WGS sequence"/>
</dbReference>
<gene>
    <name evidence="3" type="ORF">BC343_14485</name>
</gene>
<comment type="caution">
    <text evidence="3">The sequence shown here is derived from an EMBL/GenBank/DDBJ whole genome shotgun (WGS) entry which is preliminary data.</text>
</comment>
<reference evidence="3 4" key="1">
    <citation type="submission" date="2016-07" db="EMBL/GenBank/DDBJ databases">
        <title>Genomic analysis of zinc-resistant bacterium Mucilaginibacter pedocola TBZ30.</title>
        <authorList>
            <person name="Huang J."/>
            <person name="Tang J."/>
        </authorList>
    </citation>
    <scope>NUCLEOTIDE SEQUENCE [LARGE SCALE GENOMIC DNA]</scope>
    <source>
        <strain evidence="3 4">TBZ30</strain>
    </source>
</reference>